<feature type="transmembrane region" description="Helical" evidence="5">
    <location>
        <begin position="275"/>
        <end position="293"/>
    </location>
</feature>
<dbReference type="PANTHER" id="PTHR11040">
    <property type="entry name" value="ZINC/IRON TRANSPORTER"/>
    <property type="match status" value="1"/>
</dbReference>
<dbReference type="GO" id="GO:0016020">
    <property type="term" value="C:membrane"/>
    <property type="evidence" value="ECO:0007669"/>
    <property type="project" value="UniProtKB-SubCell"/>
</dbReference>
<feature type="transmembrane region" description="Helical" evidence="5">
    <location>
        <begin position="53"/>
        <end position="74"/>
    </location>
</feature>
<dbReference type="PANTHER" id="PTHR11040:SF140">
    <property type="entry name" value="ZRT (ZRT), IRT- (IRT-) LIKE PROTEIN TRANSPORTER"/>
    <property type="match status" value="1"/>
</dbReference>
<gene>
    <name evidence="6" type="ORF">R1sor_000141</name>
</gene>
<protein>
    <recommendedName>
        <fullName evidence="8">Zinc transporter</fullName>
    </recommendedName>
</protein>
<evidence type="ECO:0000256" key="2">
    <source>
        <dbReference type="ARBA" id="ARBA00022692"/>
    </source>
</evidence>
<keyword evidence="4 5" id="KW-0472">Membrane</keyword>
<accession>A0ABD3GW92</accession>
<dbReference type="Proteomes" id="UP001633002">
    <property type="component" value="Unassembled WGS sequence"/>
</dbReference>
<organism evidence="6 7">
    <name type="scientific">Riccia sorocarpa</name>
    <dbReference type="NCBI Taxonomy" id="122646"/>
    <lineage>
        <taxon>Eukaryota</taxon>
        <taxon>Viridiplantae</taxon>
        <taxon>Streptophyta</taxon>
        <taxon>Embryophyta</taxon>
        <taxon>Marchantiophyta</taxon>
        <taxon>Marchantiopsida</taxon>
        <taxon>Marchantiidae</taxon>
        <taxon>Marchantiales</taxon>
        <taxon>Ricciaceae</taxon>
        <taxon>Riccia</taxon>
    </lineage>
</organism>
<dbReference type="AlphaFoldDB" id="A0ABD3GW92"/>
<evidence type="ECO:0000313" key="6">
    <source>
        <dbReference type="EMBL" id="KAL3682119.1"/>
    </source>
</evidence>
<dbReference type="InterPro" id="IPR003689">
    <property type="entry name" value="ZIP"/>
</dbReference>
<proteinExistence type="predicted"/>
<feature type="transmembrane region" description="Helical" evidence="5">
    <location>
        <begin position="172"/>
        <end position="194"/>
    </location>
</feature>
<feature type="transmembrane region" description="Helical" evidence="5">
    <location>
        <begin position="214"/>
        <end position="232"/>
    </location>
</feature>
<comment type="subcellular location">
    <subcellularLocation>
        <location evidence="1">Membrane</location>
        <topology evidence="1">Multi-pass membrane protein</topology>
    </subcellularLocation>
</comment>
<comment type="caution">
    <text evidence="6">The sequence shown here is derived from an EMBL/GenBank/DDBJ whole genome shotgun (WGS) entry which is preliminary data.</text>
</comment>
<name>A0ABD3GW92_9MARC</name>
<keyword evidence="7" id="KW-1185">Reference proteome</keyword>
<dbReference type="Pfam" id="PF02535">
    <property type="entry name" value="Zip"/>
    <property type="match status" value="1"/>
</dbReference>
<feature type="transmembrane region" description="Helical" evidence="5">
    <location>
        <begin position="244"/>
        <end position="263"/>
    </location>
</feature>
<sequence>MSIMKRRDFIWLISATALFGSLIIGPVSAHRGEDDGDKKEEGPVDLRAKNLVLAKVYCLLIFFSTFIPGILPYFFRKNNAFLVLGTQYAGGVFLATSMIHFLGDANKTFEDLTSKTYSFAFMLACCGYLLTAVADVVMVTVLHRHINRTADVETGKDGAKPAERDQAEAQHFVEVIPPLADAFVLILALCFHSIFDGIEVGVSANAHDAWRGLWTISIHKVFLAIALGIALLRVLPNWPLLSIAAYAFAFAISSPVGVAIGMIIDSTSEGRTADWIYAITMGIATGIFIYISINHLLAKGFTPPDNKKVSADTPLYRLLAFALGLAVIFVVLIWD</sequence>
<feature type="transmembrane region" description="Helical" evidence="5">
    <location>
        <begin position="81"/>
        <end position="99"/>
    </location>
</feature>
<feature type="transmembrane region" description="Helical" evidence="5">
    <location>
        <begin position="119"/>
        <end position="142"/>
    </location>
</feature>
<evidence type="ECO:0000256" key="3">
    <source>
        <dbReference type="ARBA" id="ARBA00022989"/>
    </source>
</evidence>
<evidence type="ECO:0000313" key="7">
    <source>
        <dbReference type="Proteomes" id="UP001633002"/>
    </source>
</evidence>
<feature type="transmembrane region" description="Helical" evidence="5">
    <location>
        <begin position="314"/>
        <end position="334"/>
    </location>
</feature>
<keyword evidence="3 5" id="KW-1133">Transmembrane helix</keyword>
<evidence type="ECO:0000256" key="5">
    <source>
        <dbReference type="SAM" id="Phobius"/>
    </source>
</evidence>
<keyword evidence="2 5" id="KW-0812">Transmembrane</keyword>
<evidence type="ECO:0008006" key="8">
    <source>
        <dbReference type="Google" id="ProtNLM"/>
    </source>
</evidence>
<reference evidence="6 7" key="1">
    <citation type="submission" date="2024-09" db="EMBL/GenBank/DDBJ databases">
        <title>Chromosome-scale assembly of Riccia sorocarpa.</title>
        <authorList>
            <person name="Paukszto L."/>
        </authorList>
    </citation>
    <scope>NUCLEOTIDE SEQUENCE [LARGE SCALE GENOMIC DNA]</scope>
    <source>
        <strain evidence="6">LP-2024</strain>
        <tissue evidence="6">Aerial parts of the thallus</tissue>
    </source>
</reference>
<dbReference type="EMBL" id="JBJQOH010000006">
    <property type="protein sequence ID" value="KAL3682119.1"/>
    <property type="molecule type" value="Genomic_DNA"/>
</dbReference>
<evidence type="ECO:0000256" key="4">
    <source>
        <dbReference type="ARBA" id="ARBA00023136"/>
    </source>
</evidence>
<evidence type="ECO:0000256" key="1">
    <source>
        <dbReference type="ARBA" id="ARBA00004141"/>
    </source>
</evidence>